<reference evidence="3 4" key="1">
    <citation type="journal article" date="2015" name="Genome Announc.">
        <title>Expanding the biotechnology potential of lactobacilli through comparative genomics of 213 strains and associated genera.</title>
        <authorList>
            <person name="Sun Z."/>
            <person name="Harris H.M."/>
            <person name="McCann A."/>
            <person name="Guo C."/>
            <person name="Argimon S."/>
            <person name="Zhang W."/>
            <person name="Yang X."/>
            <person name="Jeffery I.B."/>
            <person name="Cooney J.C."/>
            <person name="Kagawa T.F."/>
            <person name="Liu W."/>
            <person name="Song Y."/>
            <person name="Salvetti E."/>
            <person name="Wrobel A."/>
            <person name="Rasinkangas P."/>
            <person name="Parkhill J."/>
            <person name="Rea M.C."/>
            <person name="O'Sullivan O."/>
            <person name="Ritari J."/>
            <person name="Douillard F.P."/>
            <person name="Paul Ross R."/>
            <person name="Yang R."/>
            <person name="Briner A.E."/>
            <person name="Felis G.E."/>
            <person name="de Vos W.M."/>
            <person name="Barrangou R."/>
            <person name="Klaenhammer T.R."/>
            <person name="Caufield P.W."/>
            <person name="Cui Y."/>
            <person name="Zhang H."/>
            <person name="O'Toole P.W."/>
        </authorList>
    </citation>
    <scope>NUCLEOTIDE SEQUENCE [LARGE SCALE GENOMIC DNA]</scope>
    <source>
        <strain evidence="3 4">DSM 13343</strain>
    </source>
</reference>
<sequence>MTAHWIIWSFIASILTNGILVSGVLALIYYVGENKSGWLFVHHDQVQVVICWVFTLYLFLMSAVNGNSASNLWGAHWTFFNEMVIVSFVFNLLMVSRIHWLGAAIATFGYLLYLPGSDMPMRWVLTAIIVAIQYFLTVKGEQIWHRRAVIYPLLFTYGGIALVDMALGAKPKDGWFWARQLIALVILSVMAYEYARMLVWLRRKNNQYQQEAVRDRMTGLKNFGTFNTELQALYQRHQHTGQSYWLFELDIDHFKAINDTYGHLVGNTVLETVAQVTLDFAHHLTYDTAVYRMGGEEFCLLLRNGNDDEQAAAMIGTELRKLLAGLEFHGEDGTPFQITVSVGAEFADPEDKHYLDIYNRVDQFLYTVKRNGRDGLNIHGKTIQSSK</sequence>
<dbReference type="PANTHER" id="PTHR45138:SF6">
    <property type="entry name" value="DIGUANYLATE CYCLASE DGCN"/>
    <property type="match status" value="1"/>
</dbReference>
<dbReference type="InterPro" id="IPR029787">
    <property type="entry name" value="Nucleotide_cyclase"/>
</dbReference>
<feature type="domain" description="GGDEF" evidence="2">
    <location>
        <begin position="242"/>
        <end position="381"/>
    </location>
</feature>
<comment type="caution">
    <text evidence="3">The sequence shown here is derived from an EMBL/GenBank/DDBJ whole genome shotgun (WGS) entry which is preliminary data.</text>
</comment>
<accession>A0A0R1QB24</accession>
<dbReference type="GO" id="GO:1902201">
    <property type="term" value="P:negative regulation of bacterial-type flagellum-dependent cell motility"/>
    <property type="evidence" value="ECO:0007669"/>
    <property type="project" value="TreeGrafter"/>
</dbReference>
<evidence type="ECO:0000313" key="3">
    <source>
        <dbReference type="EMBL" id="KRL41580.1"/>
    </source>
</evidence>
<dbReference type="NCBIfam" id="TIGR00254">
    <property type="entry name" value="GGDEF"/>
    <property type="match status" value="1"/>
</dbReference>
<dbReference type="GO" id="GO:0052621">
    <property type="term" value="F:diguanylate cyclase activity"/>
    <property type="evidence" value="ECO:0007669"/>
    <property type="project" value="TreeGrafter"/>
</dbReference>
<keyword evidence="1" id="KW-1133">Transmembrane helix</keyword>
<name>A0A0R1QB24_9LACO</name>
<keyword evidence="1" id="KW-0812">Transmembrane</keyword>
<organism evidence="3 4">
    <name type="scientific">Lacticaseibacillus manihotivorans DSM 13343 = JCM 12514</name>
    <dbReference type="NCBI Taxonomy" id="1423769"/>
    <lineage>
        <taxon>Bacteria</taxon>
        <taxon>Bacillati</taxon>
        <taxon>Bacillota</taxon>
        <taxon>Bacilli</taxon>
        <taxon>Lactobacillales</taxon>
        <taxon>Lactobacillaceae</taxon>
        <taxon>Lacticaseibacillus</taxon>
    </lineage>
</organism>
<dbReference type="EMBL" id="AZEU01000247">
    <property type="protein sequence ID" value="KRL41580.1"/>
    <property type="molecule type" value="Genomic_DNA"/>
</dbReference>
<feature type="transmembrane region" description="Helical" evidence="1">
    <location>
        <begin position="175"/>
        <end position="195"/>
    </location>
</feature>
<feature type="transmembrane region" description="Helical" evidence="1">
    <location>
        <begin position="38"/>
        <end position="60"/>
    </location>
</feature>
<dbReference type="InterPro" id="IPR050469">
    <property type="entry name" value="Diguanylate_Cyclase"/>
</dbReference>
<dbReference type="GO" id="GO:0043709">
    <property type="term" value="P:cell adhesion involved in single-species biofilm formation"/>
    <property type="evidence" value="ECO:0007669"/>
    <property type="project" value="TreeGrafter"/>
</dbReference>
<dbReference type="SMART" id="SM00267">
    <property type="entry name" value="GGDEF"/>
    <property type="match status" value="1"/>
</dbReference>
<evidence type="ECO:0000259" key="2">
    <source>
        <dbReference type="PROSITE" id="PS50887"/>
    </source>
</evidence>
<dbReference type="GO" id="GO:0005886">
    <property type="term" value="C:plasma membrane"/>
    <property type="evidence" value="ECO:0007669"/>
    <property type="project" value="TreeGrafter"/>
</dbReference>
<feature type="transmembrane region" description="Helical" evidence="1">
    <location>
        <begin position="6"/>
        <end position="31"/>
    </location>
</feature>
<dbReference type="AlphaFoldDB" id="A0A0R1QB24"/>
<dbReference type="OrthoDB" id="9759607at2"/>
<dbReference type="PATRIC" id="fig|1423769.4.peg.2325"/>
<dbReference type="PANTHER" id="PTHR45138">
    <property type="entry name" value="REGULATORY COMPONENTS OF SENSORY TRANSDUCTION SYSTEM"/>
    <property type="match status" value="1"/>
</dbReference>
<dbReference type="InterPro" id="IPR043128">
    <property type="entry name" value="Rev_trsase/Diguanyl_cyclase"/>
</dbReference>
<evidence type="ECO:0000256" key="1">
    <source>
        <dbReference type="SAM" id="Phobius"/>
    </source>
</evidence>
<feature type="transmembrane region" description="Helical" evidence="1">
    <location>
        <begin position="120"/>
        <end position="136"/>
    </location>
</feature>
<evidence type="ECO:0000313" key="4">
    <source>
        <dbReference type="Proteomes" id="UP000051790"/>
    </source>
</evidence>
<dbReference type="InterPro" id="IPR000160">
    <property type="entry name" value="GGDEF_dom"/>
</dbReference>
<dbReference type="RefSeq" id="WP_054716939.1">
    <property type="nucleotide sequence ID" value="NZ_AZEU01000247.1"/>
</dbReference>
<protein>
    <submittedName>
        <fullName evidence="3">Diguanylate cyclase phosphodiesterase domain-containing protein</fullName>
    </submittedName>
</protein>
<feature type="transmembrane region" description="Helical" evidence="1">
    <location>
        <begin position="148"/>
        <end position="169"/>
    </location>
</feature>
<dbReference type="Gene3D" id="3.30.70.270">
    <property type="match status" value="1"/>
</dbReference>
<feature type="transmembrane region" description="Helical" evidence="1">
    <location>
        <begin position="98"/>
        <end position="114"/>
    </location>
</feature>
<proteinExistence type="predicted"/>
<dbReference type="CDD" id="cd01949">
    <property type="entry name" value="GGDEF"/>
    <property type="match status" value="1"/>
</dbReference>
<gene>
    <name evidence="3" type="ORF">FD01_GL002164</name>
</gene>
<keyword evidence="4" id="KW-1185">Reference proteome</keyword>
<dbReference type="PROSITE" id="PS50887">
    <property type="entry name" value="GGDEF"/>
    <property type="match status" value="1"/>
</dbReference>
<dbReference type="Proteomes" id="UP000051790">
    <property type="component" value="Unassembled WGS sequence"/>
</dbReference>
<dbReference type="Pfam" id="PF00990">
    <property type="entry name" value="GGDEF"/>
    <property type="match status" value="1"/>
</dbReference>
<keyword evidence="1" id="KW-0472">Membrane</keyword>
<dbReference type="SUPFAM" id="SSF55073">
    <property type="entry name" value="Nucleotide cyclase"/>
    <property type="match status" value="1"/>
</dbReference>